<feature type="transmembrane region" description="Helical" evidence="7">
    <location>
        <begin position="153"/>
        <end position="172"/>
    </location>
</feature>
<evidence type="ECO:0000313" key="10">
    <source>
        <dbReference type="Proteomes" id="UP001176961"/>
    </source>
</evidence>
<feature type="transmembrane region" description="Helical" evidence="7">
    <location>
        <begin position="178"/>
        <end position="201"/>
    </location>
</feature>
<dbReference type="Pfam" id="PF07690">
    <property type="entry name" value="MFS_1"/>
    <property type="match status" value="1"/>
</dbReference>
<keyword evidence="3" id="KW-1003">Cell membrane</keyword>
<dbReference type="PANTHER" id="PTHR43414:SF6">
    <property type="entry name" value="MULTIDRUG RESISTANCE PROTEIN MDTG"/>
    <property type="match status" value="1"/>
</dbReference>
<evidence type="ECO:0000256" key="1">
    <source>
        <dbReference type="ARBA" id="ARBA00004651"/>
    </source>
</evidence>
<comment type="subcellular location">
    <subcellularLocation>
        <location evidence="1">Cell membrane</location>
        <topology evidence="1">Multi-pass membrane protein</topology>
    </subcellularLocation>
</comment>
<evidence type="ECO:0000256" key="3">
    <source>
        <dbReference type="ARBA" id="ARBA00022475"/>
    </source>
</evidence>
<reference evidence="9" key="1">
    <citation type="submission" date="2023-07" db="EMBL/GenBank/DDBJ databases">
        <authorList>
            <consortium name="CYATHOMIX"/>
        </authorList>
    </citation>
    <scope>NUCLEOTIDE SEQUENCE</scope>
    <source>
        <strain evidence="9">N/A</strain>
    </source>
</reference>
<dbReference type="GO" id="GO:0005886">
    <property type="term" value="C:plasma membrane"/>
    <property type="evidence" value="ECO:0007669"/>
    <property type="project" value="UniProtKB-SubCell"/>
</dbReference>
<evidence type="ECO:0000256" key="4">
    <source>
        <dbReference type="ARBA" id="ARBA00022692"/>
    </source>
</evidence>
<evidence type="ECO:0000256" key="2">
    <source>
        <dbReference type="ARBA" id="ARBA00022448"/>
    </source>
</evidence>
<evidence type="ECO:0000313" key="9">
    <source>
        <dbReference type="EMBL" id="CAJ0592377.1"/>
    </source>
</evidence>
<gene>
    <name evidence="9" type="ORF">CYNAS_LOCUS4360</name>
</gene>
<accession>A0AA36GKG9</accession>
<keyword evidence="5 7" id="KW-1133">Transmembrane helix</keyword>
<dbReference type="InterPro" id="IPR020846">
    <property type="entry name" value="MFS_dom"/>
</dbReference>
<feature type="non-terminal residue" evidence="9">
    <location>
        <position position="1"/>
    </location>
</feature>
<feature type="transmembrane region" description="Helical" evidence="7">
    <location>
        <begin position="242"/>
        <end position="260"/>
    </location>
</feature>
<dbReference type="InterPro" id="IPR036259">
    <property type="entry name" value="MFS_trans_sf"/>
</dbReference>
<feature type="transmembrane region" description="Helical" evidence="7">
    <location>
        <begin position="213"/>
        <end position="236"/>
    </location>
</feature>
<feature type="transmembrane region" description="Helical" evidence="7">
    <location>
        <begin position="16"/>
        <end position="36"/>
    </location>
</feature>
<evidence type="ECO:0000256" key="6">
    <source>
        <dbReference type="ARBA" id="ARBA00023136"/>
    </source>
</evidence>
<dbReference type="Gene3D" id="1.20.1250.20">
    <property type="entry name" value="MFS general substrate transporter like domains"/>
    <property type="match status" value="1"/>
</dbReference>
<feature type="transmembrane region" description="Helical" evidence="7">
    <location>
        <begin position="57"/>
        <end position="80"/>
    </location>
</feature>
<proteinExistence type="predicted"/>
<evidence type="ECO:0000256" key="7">
    <source>
        <dbReference type="SAM" id="Phobius"/>
    </source>
</evidence>
<organism evidence="9 10">
    <name type="scientific">Cylicocyclus nassatus</name>
    <name type="common">Nematode worm</name>
    <dbReference type="NCBI Taxonomy" id="53992"/>
    <lineage>
        <taxon>Eukaryota</taxon>
        <taxon>Metazoa</taxon>
        <taxon>Ecdysozoa</taxon>
        <taxon>Nematoda</taxon>
        <taxon>Chromadorea</taxon>
        <taxon>Rhabditida</taxon>
        <taxon>Rhabditina</taxon>
        <taxon>Rhabditomorpha</taxon>
        <taxon>Strongyloidea</taxon>
        <taxon>Strongylidae</taxon>
        <taxon>Cylicocyclus</taxon>
    </lineage>
</organism>
<comment type="caution">
    <text evidence="9">The sequence shown here is derived from an EMBL/GenBank/DDBJ whole genome shotgun (WGS) entry which is preliminary data.</text>
</comment>
<dbReference type="Proteomes" id="UP001176961">
    <property type="component" value="Unassembled WGS sequence"/>
</dbReference>
<protein>
    <recommendedName>
        <fullName evidence="8">Major facilitator superfamily (MFS) profile domain-containing protein</fullName>
    </recommendedName>
</protein>
<dbReference type="InterPro" id="IPR011701">
    <property type="entry name" value="MFS"/>
</dbReference>
<dbReference type="GO" id="GO:0022857">
    <property type="term" value="F:transmembrane transporter activity"/>
    <property type="evidence" value="ECO:0007669"/>
    <property type="project" value="InterPro"/>
</dbReference>
<feature type="domain" description="Major facilitator superfamily (MFS) profile" evidence="8">
    <location>
        <begin position="67"/>
        <end position="268"/>
    </location>
</feature>
<dbReference type="PANTHER" id="PTHR43414">
    <property type="entry name" value="MULTIDRUG RESISTANCE PROTEIN MDTG"/>
    <property type="match status" value="1"/>
</dbReference>
<evidence type="ECO:0000256" key="5">
    <source>
        <dbReference type="ARBA" id="ARBA00022989"/>
    </source>
</evidence>
<name>A0AA36GKG9_CYLNA</name>
<keyword evidence="10" id="KW-1185">Reference proteome</keyword>
<sequence length="268" mass="30101">MVEYGYVTGGRPFGNWKVHLGLIPYVAWLVLTYIATKPKWFIKRYNPKEMFEIHRIVGFWGGYISLVAMFIALIFAVLYLTPWVISNKKEGYYGFFLETNYIPNLYYTAELGLHDPGEAAMWAGLVSGVTPCMVALSAPYWSRKANQLGPRKVMMFILFTLMVTVGACAFTQTPWQLLMLRILQGVVGGYVPIGLAIIILVTPENKVPWAMGLYQASMVMGLVFGPLMGGLVADLLGYRAPFVMFSALTGLCMLGIYLFMPNLQFEHK</sequence>
<keyword evidence="2" id="KW-0813">Transport</keyword>
<feature type="transmembrane region" description="Helical" evidence="7">
    <location>
        <begin position="119"/>
        <end position="141"/>
    </location>
</feature>
<dbReference type="AlphaFoldDB" id="A0AA36GKG9"/>
<dbReference type="EMBL" id="CATQJL010000096">
    <property type="protein sequence ID" value="CAJ0592377.1"/>
    <property type="molecule type" value="Genomic_DNA"/>
</dbReference>
<keyword evidence="4 7" id="KW-0812">Transmembrane</keyword>
<dbReference type="PROSITE" id="PS50850">
    <property type="entry name" value="MFS"/>
    <property type="match status" value="1"/>
</dbReference>
<dbReference type="SUPFAM" id="SSF103473">
    <property type="entry name" value="MFS general substrate transporter"/>
    <property type="match status" value="1"/>
</dbReference>
<keyword evidence="6 7" id="KW-0472">Membrane</keyword>
<evidence type="ECO:0000259" key="8">
    <source>
        <dbReference type="PROSITE" id="PS50850"/>
    </source>
</evidence>